<evidence type="ECO:0000256" key="2">
    <source>
        <dbReference type="SAM" id="Phobius"/>
    </source>
</evidence>
<feature type="transmembrane region" description="Helical" evidence="2">
    <location>
        <begin position="309"/>
        <end position="332"/>
    </location>
</feature>
<evidence type="ECO:0000313" key="3">
    <source>
        <dbReference type="EMBL" id="MEA5391817.1"/>
    </source>
</evidence>
<keyword evidence="2" id="KW-0812">Transmembrane</keyword>
<accession>A0ABU5RVL2</accession>
<organism evidence="3 4">
    <name type="scientific">Cyanobium gracile UHCC 0139</name>
    <dbReference type="NCBI Taxonomy" id="3110308"/>
    <lineage>
        <taxon>Bacteria</taxon>
        <taxon>Bacillati</taxon>
        <taxon>Cyanobacteriota</taxon>
        <taxon>Cyanophyceae</taxon>
        <taxon>Synechococcales</taxon>
        <taxon>Prochlorococcaceae</taxon>
        <taxon>Cyanobium</taxon>
    </lineage>
</organism>
<reference evidence="3 4" key="1">
    <citation type="submission" date="2023-12" db="EMBL/GenBank/DDBJ databases">
        <title>Baltic Sea Cyanobacteria.</title>
        <authorList>
            <person name="Delbaje E."/>
            <person name="Fewer D.P."/>
            <person name="Shishido T.K."/>
        </authorList>
    </citation>
    <scope>NUCLEOTIDE SEQUENCE [LARGE SCALE GENOMIC DNA]</scope>
    <source>
        <strain evidence="3 4">UHCC 0139</strain>
    </source>
</reference>
<comment type="caution">
    <text evidence="3">The sequence shown here is derived from an EMBL/GenBank/DDBJ whole genome shotgun (WGS) entry which is preliminary data.</text>
</comment>
<name>A0ABU5RVL2_9CYAN</name>
<dbReference type="EMBL" id="JAYGHX010000006">
    <property type="protein sequence ID" value="MEA5391817.1"/>
    <property type="molecule type" value="Genomic_DNA"/>
</dbReference>
<sequence length="435" mass="46937">MPVEASLLDWIGNRGRRCSVGEAAAGTGLSLQEVEPALLALVAEVSGHLQVAEDGTLLFVFPPALRMRLLALSGRRRLQARLQAALRLAARLIRLSFGVVLLLVTTLVVVILSVLLIVRLFTSDDGDDAGLALLQGLAQVPLSILDLLASGLRAPARGGSSSVTPQQLWSLLWDLPGEGADPAALGFLSAVFSILFGDGDPNARLEPQRWRRIGAVLRQRGGVVIAEDLAPLLDLPDCPADPDRRRDLADAAMLPVLLRFDGRPEVSEDGDLIYGFPSLPARAARVDGPVPPLRERAFRFSRAGVGQRAAYGLIVGALLVLAPWLLAITPAWLPPVAWLARFAIGYALLLLLLPLARLPLQHWRNRAIAARNRRRQAWAQATRHADPQLKRRRGAARRLGATEAGRPAPRVVYDSGRDLLEQSIDDLAAGPRPPA</sequence>
<evidence type="ECO:0000313" key="4">
    <source>
        <dbReference type="Proteomes" id="UP001304461"/>
    </source>
</evidence>
<protein>
    <submittedName>
        <fullName evidence="3">Uncharacterized protein</fullName>
    </submittedName>
</protein>
<proteinExistence type="predicted"/>
<dbReference type="InterPro" id="IPR044200">
    <property type="entry name" value="At5g03900-like"/>
</dbReference>
<dbReference type="Proteomes" id="UP001304461">
    <property type="component" value="Unassembled WGS sequence"/>
</dbReference>
<dbReference type="PANTHER" id="PTHR47380">
    <property type="entry name" value="OS02G0533000 PROTEIN"/>
    <property type="match status" value="1"/>
</dbReference>
<feature type="transmembrane region" description="Helical" evidence="2">
    <location>
        <begin position="338"/>
        <end position="356"/>
    </location>
</feature>
<dbReference type="RefSeq" id="WP_323305802.1">
    <property type="nucleotide sequence ID" value="NZ_JAYGHX010000006.1"/>
</dbReference>
<keyword evidence="2" id="KW-1133">Transmembrane helix</keyword>
<feature type="compositionally biased region" description="Low complexity" evidence="1">
    <location>
        <begin position="397"/>
        <end position="406"/>
    </location>
</feature>
<feature type="region of interest" description="Disordered" evidence="1">
    <location>
        <begin position="379"/>
        <end position="413"/>
    </location>
</feature>
<evidence type="ECO:0000256" key="1">
    <source>
        <dbReference type="SAM" id="MobiDB-lite"/>
    </source>
</evidence>
<keyword evidence="2" id="KW-0472">Membrane</keyword>
<keyword evidence="4" id="KW-1185">Reference proteome</keyword>
<dbReference type="PANTHER" id="PTHR47380:SF4">
    <property type="entry name" value="OS02G0533000 PROTEIN"/>
    <property type="match status" value="1"/>
</dbReference>
<feature type="transmembrane region" description="Helical" evidence="2">
    <location>
        <begin position="95"/>
        <end position="118"/>
    </location>
</feature>
<gene>
    <name evidence="3" type="ORF">VB738_11175</name>
</gene>